<proteinExistence type="predicted"/>
<dbReference type="Gene3D" id="3.10.290.10">
    <property type="entry name" value="RNA-binding S4 domain"/>
    <property type="match status" value="1"/>
</dbReference>
<dbReference type="RefSeq" id="WP_036002709.1">
    <property type="nucleotide sequence ID" value="NZ_CP053586.1"/>
</dbReference>
<reference evidence="2" key="1">
    <citation type="submission" date="2020-05" db="EMBL/GenBank/DDBJ databases">
        <authorList>
            <person name="Zhu T."/>
            <person name="Keshari N."/>
            <person name="Lu X."/>
        </authorList>
    </citation>
    <scope>NUCLEOTIDE SEQUENCE</scope>
    <source>
        <strain evidence="2">NK1-12</strain>
    </source>
</reference>
<dbReference type="SUPFAM" id="SSF55174">
    <property type="entry name" value="Alpha-L RNA-binding motif"/>
    <property type="match status" value="1"/>
</dbReference>
<dbReference type="GO" id="GO:0003723">
    <property type="term" value="F:RNA binding"/>
    <property type="evidence" value="ECO:0007669"/>
    <property type="project" value="UniProtKB-KW"/>
</dbReference>
<dbReference type="CDD" id="cd00165">
    <property type="entry name" value="S4"/>
    <property type="match status" value="1"/>
</dbReference>
<dbReference type="InterPro" id="IPR036986">
    <property type="entry name" value="S4_RNA-bd_sf"/>
</dbReference>
<name>A0AA96WC67_9CYAN</name>
<organism evidence="2">
    <name type="scientific">Leptolyngbya sp. NK1-12</name>
    <dbReference type="NCBI Taxonomy" id="2547451"/>
    <lineage>
        <taxon>Bacteria</taxon>
        <taxon>Bacillati</taxon>
        <taxon>Cyanobacteriota</taxon>
        <taxon>Cyanophyceae</taxon>
        <taxon>Leptolyngbyales</taxon>
        <taxon>Leptolyngbyaceae</taxon>
        <taxon>Leptolyngbya group</taxon>
        <taxon>Leptolyngbya</taxon>
    </lineage>
</organism>
<protein>
    <submittedName>
        <fullName evidence="2">RNA-binding S4 domain-containing protein</fullName>
    </submittedName>
</protein>
<gene>
    <name evidence="2" type="ORF">HJG54_05840</name>
</gene>
<evidence type="ECO:0000313" key="2">
    <source>
        <dbReference type="EMBL" id="WNZ22429.1"/>
    </source>
</evidence>
<dbReference type="Pfam" id="PF13275">
    <property type="entry name" value="S4_2"/>
    <property type="match status" value="1"/>
</dbReference>
<dbReference type="AlphaFoldDB" id="A0AA96WC67"/>
<dbReference type="PROSITE" id="PS50889">
    <property type="entry name" value="S4"/>
    <property type="match status" value="1"/>
</dbReference>
<accession>A0AA96WC67</accession>
<keyword evidence="1" id="KW-0694">RNA-binding</keyword>
<evidence type="ECO:0000256" key="1">
    <source>
        <dbReference type="PROSITE-ProRule" id="PRU00182"/>
    </source>
</evidence>
<sequence>MTANPNSIKLDQFLKWVGVVQTGGEAKLLIQQGQVSVNGAVETRRGRKLVEGDRVAVFGERFVVGGLD</sequence>
<dbReference type="EMBL" id="CP053586">
    <property type="protein sequence ID" value="WNZ22429.1"/>
    <property type="molecule type" value="Genomic_DNA"/>
</dbReference>